<keyword evidence="4" id="KW-0812">Transmembrane</keyword>
<proteinExistence type="predicted"/>
<dbReference type="GO" id="GO:0046100">
    <property type="term" value="P:hypoxanthine metabolic process"/>
    <property type="evidence" value="ECO:0007669"/>
    <property type="project" value="TreeGrafter"/>
</dbReference>
<evidence type="ECO:0000259" key="3">
    <source>
        <dbReference type="Pfam" id="PF00156"/>
    </source>
</evidence>
<dbReference type="AlphaFoldDB" id="A0AB33Z4V4"/>
<sequence length="196" mass="21777">MGLTKLMMPLTEIEWVKKNSTCLLDGAAVEQMYNALAVEITEECGDKNPLILCVMTGAIVAVGSLIPKLDFALEVDYIHVTRYHRDLVGGQLEWKQLPATPIQGRTVIIVDDVLDEGITMAHIKAYCEEQGAVSCYTAVLVDKDLNKQKPLRADFVGYHSGKQYLFGLGMDYKGYLRNINGLYACPENIEELVCQS</sequence>
<dbReference type="NCBIfam" id="NF006605">
    <property type="entry name" value="PRK09162.1"/>
    <property type="match status" value="1"/>
</dbReference>
<name>A0AB33Z4V4_9GAMM</name>
<accession>A0AB33Z4V4</accession>
<dbReference type="SUPFAM" id="SSF53271">
    <property type="entry name" value="PRTase-like"/>
    <property type="match status" value="1"/>
</dbReference>
<dbReference type="GO" id="GO:0032263">
    <property type="term" value="P:GMP salvage"/>
    <property type="evidence" value="ECO:0007669"/>
    <property type="project" value="TreeGrafter"/>
</dbReference>
<gene>
    <name evidence="4" type="ORF">L196_00715</name>
</gene>
<protein>
    <submittedName>
        <fullName evidence="4">Hypoxanthine phosphoribosyltransferase transmembrane protein</fullName>
    </submittedName>
</protein>
<dbReference type="GO" id="GO:0005829">
    <property type="term" value="C:cytosol"/>
    <property type="evidence" value="ECO:0007669"/>
    <property type="project" value="TreeGrafter"/>
</dbReference>
<dbReference type="GO" id="GO:0004422">
    <property type="term" value="F:hypoxanthine phosphoribosyltransferase activity"/>
    <property type="evidence" value="ECO:0007669"/>
    <property type="project" value="TreeGrafter"/>
</dbReference>
<dbReference type="EMBL" id="ASHL01000001">
    <property type="protein sequence ID" value="EPD13976.1"/>
    <property type="molecule type" value="Genomic_DNA"/>
</dbReference>
<keyword evidence="5" id="KW-1185">Reference proteome</keyword>
<keyword evidence="4" id="KW-0808">Transferase</keyword>
<dbReference type="GO" id="GO:0032264">
    <property type="term" value="P:IMP salvage"/>
    <property type="evidence" value="ECO:0007669"/>
    <property type="project" value="TreeGrafter"/>
</dbReference>
<dbReference type="RefSeq" id="WP_015005643.1">
    <property type="nucleotide sequence ID" value="NZ_JBLHXE010000001.1"/>
</dbReference>
<keyword evidence="4" id="KW-0472">Membrane</keyword>
<dbReference type="GO" id="GO:0006178">
    <property type="term" value="P:guanine salvage"/>
    <property type="evidence" value="ECO:0007669"/>
    <property type="project" value="TreeGrafter"/>
</dbReference>
<comment type="catalytic activity">
    <reaction evidence="1">
        <text>GMP + diphosphate = guanine + 5-phospho-alpha-D-ribose 1-diphosphate</text>
        <dbReference type="Rhea" id="RHEA:25424"/>
        <dbReference type="ChEBI" id="CHEBI:16235"/>
        <dbReference type="ChEBI" id="CHEBI:33019"/>
        <dbReference type="ChEBI" id="CHEBI:58017"/>
        <dbReference type="ChEBI" id="CHEBI:58115"/>
        <dbReference type="EC" id="2.4.2.8"/>
    </reaction>
    <physiologicalReaction direction="right-to-left" evidence="1">
        <dbReference type="Rhea" id="RHEA:25426"/>
    </physiologicalReaction>
</comment>
<evidence type="ECO:0000256" key="2">
    <source>
        <dbReference type="ARBA" id="ARBA00049402"/>
    </source>
</evidence>
<dbReference type="InterPro" id="IPR029057">
    <property type="entry name" value="PRTase-like"/>
</dbReference>
<evidence type="ECO:0000256" key="1">
    <source>
        <dbReference type="ARBA" id="ARBA00048811"/>
    </source>
</evidence>
<dbReference type="CDD" id="cd06223">
    <property type="entry name" value="PRTases_typeI"/>
    <property type="match status" value="1"/>
</dbReference>
<dbReference type="PANTHER" id="PTHR43340">
    <property type="entry name" value="HYPOXANTHINE-GUANINE PHOSPHORIBOSYLTRANSFERASE"/>
    <property type="match status" value="1"/>
</dbReference>
<dbReference type="InterPro" id="IPR050408">
    <property type="entry name" value="HGPRT"/>
</dbReference>
<dbReference type="Gene3D" id="3.40.50.2020">
    <property type="match status" value="1"/>
</dbReference>
<keyword evidence="4" id="KW-0328">Glycosyltransferase</keyword>
<feature type="domain" description="Phosphoribosyltransferase" evidence="3">
    <location>
        <begin position="23"/>
        <end position="155"/>
    </location>
</feature>
<reference evidence="4 5" key="1">
    <citation type="journal article" date="2013" name="Genome Announc.">
        <title>Genome Sequence of the Pyrene- and Fluoranthene-Degrading Bacterium Cycloclasticus sp. Strain PY97M.</title>
        <authorList>
            <person name="Cui Z."/>
            <person name="Xu G."/>
            <person name="Li Q."/>
            <person name="Gao W."/>
            <person name="Zheng L."/>
        </authorList>
    </citation>
    <scope>NUCLEOTIDE SEQUENCE [LARGE SCALE GENOMIC DNA]</scope>
    <source>
        <strain evidence="4 5">PY97M</strain>
    </source>
</reference>
<dbReference type="InterPro" id="IPR000836">
    <property type="entry name" value="PRTase_dom"/>
</dbReference>
<evidence type="ECO:0000313" key="4">
    <source>
        <dbReference type="EMBL" id="EPD13976.1"/>
    </source>
</evidence>
<dbReference type="GO" id="GO:0000287">
    <property type="term" value="F:magnesium ion binding"/>
    <property type="evidence" value="ECO:0007669"/>
    <property type="project" value="TreeGrafter"/>
</dbReference>
<comment type="catalytic activity">
    <reaction evidence="2">
        <text>IMP + diphosphate = hypoxanthine + 5-phospho-alpha-D-ribose 1-diphosphate</text>
        <dbReference type="Rhea" id="RHEA:17973"/>
        <dbReference type="ChEBI" id="CHEBI:17368"/>
        <dbReference type="ChEBI" id="CHEBI:33019"/>
        <dbReference type="ChEBI" id="CHEBI:58017"/>
        <dbReference type="ChEBI" id="CHEBI:58053"/>
        <dbReference type="EC" id="2.4.2.8"/>
    </reaction>
    <physiologicalReaction direction="right-to-left" evidence="2">
        <dbReference type="Rhea" id="RHEA:17975"/>
    </physiologicalReaction>
</comment>
<dbReference type="PANTHER" id="PTHR43340:SF1">
    <property type="entry name" value="HYPOXANTHINE PHOSPHORIBOSYLTRANSFERASE"/>
    <property type="match status" value="1"/>
</dbReference>
<evidence type="ECO:0000313" key="5">
    <source>
        <dbReference type="Proteomes" id="UP000015462"/>
    </source>
</evidence>
<comment type="caution">
    <text evidence="4">The sequence shown here is derived from an EMBL/GenBank/DDBJ whole genome shotgun (WGS) entry which is preliminary data.</text>
</comment>
<organism evidence="4 5">
    <name type="scientific">Cycloclasticus pugetii</name>
    <dbReference type="NCBI Taxonomy" id="34068"/>
    <lineage>
        <taxon>Bacteria</taxon>
        <taxon>Pseudomonadati</taxon>
        <taxon>Pseudomonadota</taxon>
        <taxon>Gammaproteobacteria</taxon>
        <taxon>Thiotrichales</taxon>
        <taxon>Piscirickettsiaceae</taxon>
        <taxon>Cycloclasticus</taxon>
    </lineage>
</organism>
<dbReference type="Proteomes" id="UP000015462">
    <property type="component" value="Unassembled WGS sequence"/>
</dbReference>
<dbReference type="Pfam" id="PF00156">
    <property type="entry name" value="Pribosyltran"/>
    <property type="match status" value="1"/>
</dbReference>